<dbReference type="GeneID" id="78343153"/>
<feature type="transmembrane region" description="Helical" evidence="5">
    <location>
        <begin position="144"/>
        <end position="164"/>
    </location>
</feature>
<proteinExistence type="predicted"/>
<organism evidence="7 8">
    <name type="scientific">Alistipes communis</name>
    <dbReference type="NCBI Taxonomy" id="2585118"/>
    <lineage>
        <taxon>Bacteria</taxon>
        <taxon>Pseudomonadati</taxon>
        <taxon>Bacteroidota</taxon>
        <taxon>Bacteroidia</taxon>
        <taxon>Bacteroidales</taxon>
        <taxon>Rikenellaceae</taxon>
        <taxon>Alistipes</taxon>
    </lineage>
</organism>
<keyword evidence="4 5" id="KW-0472">Membrane</keyword>
<name>A0A4Y1WVK4_9BACT</name>
<sequence length="181" mass="19700">MITPWEILHRVQPLEVIAKAVAVTLAYLLGFAITSHFHEASSLTGAMLACVSAIVVQQQPDIRHAVQQGWLRVLGTFIGAVVAYVYLVNFRFSPAGMVVAVVLEEVICMMFKVPDNGKMATITLIIVLIVSERSPDLSPLANGLLRFSEATVGAVVGIAAVWPVDRYRRWRQASAASSPKE</sequence>
<evidence type="ECO:0000313" key="8">
    <source>
        <dbReference type="Proteomes" id="UP000318946"/>
    </source>
</evidence>
<evidence type="ECO:0000256" key="5">
    <source>
        <dbReference type="SAM" id="Phobius"/>
    </source>
</evidence>
<reference evidence="8" key="1">
    <citation type="submission" date="2019-06" db="EMBL/GenBank/DDBJ databases">
        <title>Alistipes onderdonkii subsp. vulgaris subsp. nov., Alistipes dispar sp. nov. and Alistipes communis sp. nov., isolated from human faeces, and creation of Alistipes onderdonkii subsp. onderdonkii subsp. nov.</title>
        <authorList>
            <person name="Sakamoto M."/>
            <person name="Ikeyama N."/>
            <person name="Ogata Y."/>
            <person name="Suda W."/>
            <person name="Iino T."/>
            <person name="Hattori M."/>
            <person name="Ohkuma M."/>
        </authorList>
    </citation>
    <scope>NUCLEOTIDE SEQUENCE [LARGE SCALE GENOMIC DNA]</scope>
    <source>
        <strain evidence="8">5CBH24</strain>
    </source>
</reference>
<gene>
    <name evidence="7" type="ORF">A5CBH24_24360</name>
</gene>
<evidence type="ECO:0000313" key="7">
    <source>
        <dbReference type="EMBL" id="BBL05123.1"/>
    </source>
</evidence>
<protein>
    <recommendedName>
        <fullName evidence="6">Integral membrane bound transporter domain-containing protein</fullName>
    </recommendedName>
</protein>
<dbReference type="RefSeq" id="WP_141413363.1">
    <property type="nucleotide sequence ID" value="NZ_AP019735.1"/>
</dbReference>
<dbReference type="KEGG" id="acou:A5CBH24_24360"/>
<evidence type="ECO:0000256" key="4">
    <source>
        <dbReference type="ARBA" id="ARBA00023136"/>
    </source>
</evidence>
<comment type="subcellular location">
    <subcellularLocation>
        <location evidence="1">Membrane</location>
        <topology evidence="1">Multi-pass membrane protein</topology>
    </subcellularLocation>
</comment>
<dbReference type="Proteomes" id="UP000318946">
    <property type="component" value="Chromosome"/>
</dbReference>
<keyword evidence="2 5" id="KW-0812">Transmembrane</keyword>
<feature type="transmembrane region" description="Helical" evidence="5">
    <location>
        <begin position="40"/>
        <end position="57"/>
    </location>
</feature>
<dbReference type="OrthoDB" id="9787026at2"/>
<dbReference type="AlphaFoldDB" id="A0A4Y1WVK4"/>
<evidence type="ECO:0000256" key="3">
    <source>
        <dbReference type="ARBA" id="ARBA00022989"/>
    </source>
</evidence>
<keyword evidence="3 5" id="KW-1133">Transmembrane helix</keyword>
<dbReference type="GO" id="GO:0016020">
    <property type="term" value="C:membrane"/>
    <property type="evidence" value="ECO:0007669"/>
    <property type="project" value="UniProtKB-SubCell"/>
</dbReference>
<dbReference type="EMBL" id="AP019735">
    <property type="protein sequence ID" value="BBL05123.1"/>
    <property type="molecule type" value="Genomic_DNA"/>
</dbReference>
<feature type="transmembrane region" description="Helical" evidence="5">
    <location>
        <begin position="69"/>
        <end position="87"/>
    </location>
</feature>
<dbReference type="InterPro" id="IPR049453">
    <property type="entry name" value="Memb_transporter_dom"/>
</dbReference>
<accession>A0A4Y1WVK4</accession>
<dbReference type="Pfam" id="PF13515">
    <property type="entry name" value="FUSC_2"/>
    <property type="match status" value="1"/>
</dbReference>
<keyword evidence="8" id="KW-1185">Reference proteome</keyword>
<feature type="domain" description="Integral membrane bound transporter" evidence="6">
    <location>
        <begin position="40"/>
        <end position="159"/>
    </location>
</feature>
<evidence type="ECO:0000256" key="1">
    <source>
        <dbReference type="ARBA" id="ARBA00004141"/>
    </source>
</evidence>
<evidence type="ECO:0000259" key="6">
    <source>
        <dbReference type="Pfam" id="PF13515"/>
    </source>
</evidence>
<feature type="transmembrane region" description="Helical" evidence="5">
    <location>
        <begin position="16"/>
        <end position="34"/>
    </location>
</feature>
<evidence type="ECO:0000256" key="2">
    <source>
        <dbReference type="ARBA" id="ARBA00022692"/>
    </source>
</evidence>